<accession>A0A117IEZ5</accession>
<proteinExistence type="predicted"/>
<evidence type="ECO:0000313" key="1">
    <source>
        <dbReference type="EMBL" id="GAT03473.1"/>
    </source>
</evidence>
<dbReference type="RefSeq" id="WP_061264154.1">
    <property type="nucleotide sequence ID" value="NZ_BCSZ01000033.1"/>
</dbReference>
<organism evidence="1 2">
    <name type="scientific">Mycolicibacterium fortuitum subsp. acetamidolyticum</name>
    <dbReference type="NCBI Taxonomy" id="144550"/>
    <lineage>
        <taxon>Bacteria</taxon>
        <taxon>Bacillati</taxon>
        <taxon>Actinomycetota</taxon>
        <taxon>Actinomycetes</taxon>
        <taxon>Mycobacteriales</taxon>
        <taxon>Mycobacteriaceae</taxon>
        <taxon>Mycolicibacterium</taxon>
    </lineage>
</organism>
<protein>
    <submittedName>
        <fullName evidence="1">Gp31</fullName>
    </submittedName>
</protein>
<dbReference type="Proteomes" id="UP000069705">
    <property type="component" value="Unassembled WGS sequence"/>
</dbReference>
<name>A0A117IEZ5_MYCFO</name>
<sequence length="308" mass="35084">MSQYLTLDIIKGDPSKPDYFARVMGPGRGQQHVILAPKAAGIFDLPVETRWVTGPFGKRYQDYRFKPRTFPLTFTAYHCDKYTWAEVATRLGWAFDYDTETRLRFTGPDGVRDLFVRKENQSTAFSSLPFEAREPFVLGQTSEQFTLTAELPFYVGKPVRQELHVAPGVTKAWKEFDFINEGDVPDWGRWTLSEDAEWEVPDSSWGSPMLGRDVEDYGRTVPIPTIGERDGGIVADSDPRQMTILSENDTLVQGRWKGHDLRYPLPAGLCEKATVRVKNITNPDGAHCRLTIPQWYSRPMSRPMVVAR</sequence>
<evidence type="ECO:0000313" key="2">
    <source>
        <dbReference type="Proteomes" id="UP000069705"/>
    </source>
</evidence>
<comment type="caution">
    <text evidence="1">The sequence shown here is derived from an EMBL/GenBank/DDBJ whole genome shotgun (WGS) entry which is preliminary data.</text>
</comment>
<reference evidence="2" key="2">
    <citation type="submission" date="2016-02" db="EMBL/GenBank/DDBJ databases">
        <title>Draft genome sequence of five rapidly growing Mycobacterium species.</title>
        <authorList>
            <person name="Katahira K."/>
            <person name="Gotou Y."/>
            <person name="Iida K."/>
            <person name="Ogura Y."/>
            <person name="Hayashi T."/>
        </authorList>
    </citation>
    <scope>NUCLEOTIDE SEQUENCE [LARGE SCALE GENOMIC DNA]</scope>
    <source>
        <strain evidence="2">JCM6368</strain>
    </source>
</reference>
<gene>
    <name evidence="1" type="ORF">RMCFA_3585</name>
</gene>
<dbReference type="AlphaFoldDB" id="A0A117IEZ5"/>
<dbReference type="EMBL" id="BCSZ01000033">
    <property type="protein sequence ID" value="GAT03473.1"/>
    <property type="molecule type" value="Genomic_DNA"/>
</dbReference>
<reference evidence="1 2" key="1">
    <citation type="journal article" date="2016" name="Genome Announc.">
        <title>Draft Genome Sequences of Five Rapidly Growing Mycobacterium Species, M. thermoresistibile, M. fortuitum subsp. acetamidolyticum, M. canariasense, M. brisbanense, and M. novocastrense.</title>
        <authorList>
            <person name="Katahira K."/>
            <person name="Ogura Y."/>
            <person name="Gotoh Y."/>
            <person name="Hayashi T."/>
        </authorList>
    </citation>
    <scope>NUCLEOTIDE SEQUENCE [LARGE SCALE GENOMIC DNA]</scope>
    <source>
        <strain evidence="1 2">JCM6368</strain>
    </source>
</reference>